<dbReference type="AlphaFoldDB" id="A0AAW2GMA8"/>
<evidence type="ECO:0000313" key="2">
    <source>
        <dbReference type="EMBL" id="KAL0128417.1"/>
    </source>
</evidence>
<proteinExistence type="predicted"/>
<name>A0AAW2GMA8_9HYME</name>
<feature type="compositionally biased region" description="Polar residues" evidence="1">
    <location>
        <begin position="174"/>
        <end position="189"/>
    </location>
</feature>
<reference evidence="2 3" key="1">
    <citation type="submission" date="2023-03" db="EMBL/GenBank/DDBJ databases">
        <title>High recombination rates correlate with genetic variation in Cardiocondyla obscurior ants.</title>
        <authorList>
            <person name="Errbii M."/>
        </authorList>
    </citation>
    <scope>NUCLEOTIDE SEQUENCE [LARGE SCALE GENOMIC DNA]</scope>
    <source>
        <strain evidence="2">Alpha-2009</strain>
        <tissue evidence="2">Whole body</tissue>
    </source>
</reference>
<sequence length="375" mass="39549">MEKKERLKELFGSMSDESESPPPSPPPGAWPPTIDPSRRYPVPRVRTQVQRGDGSQRSHTRRLEKLPPAPPKATRKERSQPTGTTAARKPPRKITTDAVVTANMTASDAVTTVPPTTSASGSSGSSSQARQLPRKRAPATKLINTAAPGRNTISKTAATSEPGSSGPARGGLTTAPQSIGATGHSSQAHQKPIFRSMDLVRPPRPEVPTVVGIERHSTTGGRIGQSLAQKPAKASEMPHITRAMTAIASAPPPAVPWDSVAAAGSSSTEIRTTAEGAAPSYTCRVPAASLTLPLSPFATAMSVALPPASPAYVISTVHIQLPDGEFIQVPTSAIWHNRKYRARSATGRWVLRFAPDGRITARCKNRHSNEGGVVA</sequence>
<evidence type="ECO:0000313" key="3">
    <source>
        <dbReference type="Proteomes" id="UP001430953"/>
    </source>
</evidence>
<feature type="compositionally biased region" description="Pro residues" evidence="1">
    <location>
        <begin position="20"/>
        <end position="34"/>
    </location>
</feature>
<comment type="caution">
    <text evidence="2">The sequence shown here is derived from an EMBL/GenBank/DDBJ whole genome shotgun (WGS) entry which is preliminary data.</text>
</comment>
<protein>
    <submittedName>
        <fullName evidence="2">Uncharacterized protein</fullName>
    </submittedName>
</protein>
<accession>A0AAW2GMA8</accession>
<feature type="compositionally biased region" description="Polar residues" evidence="1">
    <location>
        <begin position="47"/>
        <end position="57"/>
    </location>
</feature>
<gene>
    <name evidence="2" type="ORF">PUN28_003592</name>
</gene>
<feature type="region of interest" description="Disordered" evidence="1">
    <location>
        <begin position="1"/>
        <end position="194"/>
    </location>
</feature>
<dbReference type="Proteomes" id="UP001430953">
    <property type="component" value="Unassembled WGS sequence"/>
</dbReference>
<feature type="compositionally biased region" description="Low complexity" evidence="1">
    <location>
        <begin position="105"/>
        <end position="127"/>
    </location>
</feature>
<keyword evidence="3" id="KW-1185">Reference proteome</keyword>
<feature type="compositionally biased region" description="Polar residues" evidence="1">
    <location>
        <begin position="151"/>
        <end position="163"/>
    </location>
</feature>
<dbReference type="EMBL" id="JADYXP020000003">
    <property type="protein sequence ID" value="KAL0128417.1"/>
    <property type="molecule type" value="Genomic_DNA"/>
</dbReference>
<organism evidence="2 3">
    <name type="scientific">Cardiocondyla obscurior</name>
    <dbReference type="NCBI Taxonomy" id="286306"/>
    <lineage>
        <taxon>Eukaryota</taxon>
        <taxon>Metazoa</taxon>
        <taxon>Ecdysozoa</taxon>
        <taxon>Arthropoda</taxon>
        <taxon>Hexapoda</taxon>
        <taxon>Insecta</taxon>
        <taxon>Pterygota</taxon>
        <taxon>Neoptera</taxon>
        <taxon>Endopterygota</taxon>
        <taxon>Hymenoptera</taxon>
        <taxon>Apocrita</taxon>
        <taxon>Aculeata</taxon>
        <taxon>Formicoidea</taxon>
        <taxon>Formicidae</taxon>
        <taxon>Myrmicinae</taxon>
        <taxon>Cardiocondyla</taxon>
    </lineage>
</organism>
<evidence type="ECO:0000256" key="1">
    <source>
        <dbReference type="SAM" id="MobiDB-lite"/>
    </source>
</evidence>